<comment type="subcellular location">
    <subcellularLocation>
        <location evidence="1">Membrane</location>
        <topology evidence="1">Multi-pass membrane protein</topology>
    </subcellularLocation>
</comment>
<evidence type="ECO:0000256" key="7">
    <source>
        <dbReference type="PIRNR" id="PIRNR002744"/>
    </source>
</evidence>
<evidence type="ECO:0000256" key="4">
    <source>
        <dbReference type="ARBA" id="ARBA00022692"/>
    </source>
</evidence>
<comment type="caution">
    <text evidence="10">The sequence shown here is derived from an EMBL/GenBank/DDBJ whole genome shotgun (WGS) entry which is preliminary data.</text>
</comment>
<keyword evidence="4 9" id="KW-0812">Transmembrane</keyword>
<organism evidence="10 11">
    <name type="scientific">Streptomyces werraensis</name>
    <dbReference type="NCBI Taxonomy" id="68284"/>
    <lineage>
        <taxon>Bacteria</taxon>
        <taxon>Bacillati</taxon>
        <taxon>Actinomycetota</taxon>
        <taxon>Actinomycetes</taxon>
        <taxon>Kitasatosporales</taxon>
        <taxon>Streptomycetaceae</taxon>
        <taxon>Streptomyces</taxon>
    </lineage>
</organism>
<feature type="compositionally biased region" description="Gly residues" evidence="8">
    <location>
        <begin position="527"/>
        <end position="536"/>
    </location>
</feature>
<evidence type="ECO:0000313" key="11">
    <source>
        <dbReference type="Proteomes" id="UP001552527"/>
    </source>
</evidence>
<dbReference type="InterPro" id="IPR026030">
    <property type="entry name" value="Pur-cyt_permease_Fcy2/21/22"/>
</dbReference>
<dbReference type="Proteomes" id="UP001552527">
    <property type="component" value="Unassembled WGS sequence"/>
</dbReference>
<feature type="transmembrane region" description="Helical" evidence="9">
    <location>
        <begin position="433"/>
        <end position="455"/>
    </location>
</feature>
<keyword evidence="5 9" id="KW-1133">Transmembrane helix</keyword>
<reference evidence="10 11" key="1">
    <citation type="submission" date="2024-06" db="EMBL/GenBank/DDBJ databases">
        <title>The Natural Products Discovery Center: Release of the First 8490 Sequenced Strains for Exploring Actinobacteria Biosynthetic Diversity.</title>
        <authorList>
            <person name="Kalkreuter E."/>
            <person name="Kautsar S.A."/>
            <person name="Yang D."/>
            <person name="Bader C.D."/>
            <person name="Teijaro C.N."/>
            <person name="Fluegel L."/>
            <person name="Davis C.M."/>
            <person name="Simpson J.R."/>
            <person name="Lauterbach L."/>
            <person name="Steele A.D."/>
            <person name="Gui C."/>
            <person name="Meng S."/>
            <person name="Li G."/>
            <person name="Viehrig K."/>
            <person name="Ye F."/>
            <person name="Su P."/>
            <person name="Kiefer A.F."/>
            <person name="Nichols A."/>
            <person name="Cepeda A.J."/>
            <person name="Yan W."/>
            <person name="Fan B."/>
            <person name="Jiang Y."/>
            <person name="Adhikari A."/>
            <person name="Zheng C.-J."/>
            <person name="Schuster L."/>
            <person name="Cowan T.M."/>
            <person name="Smanski M.J."/>
            <person name="Chevrette M.G."/>
            <person name="De Carvalho L.P.S."/>
            <person name="Shen B."/>
        </authorList>
    </citation>
    <scope>NUCLEOTIDE SEQUENCE [LARGE SCALE GENOMIC DNA]</scope>
    <source>
        <strain evidence="10 11">NPDC052768</strain>
    </source>
</reference>
<dbReference type="PIRSF" id="PIRSF002744">
    <property type="entry name" value="Pur-cyt_permease"/>
    <property type="match status" value="1"/>
</dbReference>
<sequence length="536" mass="55340">MPRELRGVDTIPEAERTSGPRDLVSILLGSNLCLGVIVFGWLPPSFGLDWWSSVTSVVAGTVAGTLFTAPLALVSLRTATNLSTSSGAQFGVRGRLVGSVVGLLLALGYTALTVWIGGDVMVGVLGRLFGLPADGTAYTVVYALLAAATVAGAVYGYRVLLAMSRVLAFGMTALLVLGVFAYAPDFTTEALPETGGYLLDGYWPTWLLAAVAAGLSGPIAFITLLGDYTRYISPARFSSRRVLRATWLGLMLGLLVPQLFGTFTAYAARAALDYAGPLVDAAPGWYLVPLLLAASAGSVGNAGLMLYSMGLDLDAILPRASRTTATYVVAAVATVCVFAGHHLSTAQDAMTSFVLLLTAVGTPWAVITLIGSVRCRGVYDADALQVFNRRARGGAYWYTAGWNIPATASWALGSLVGLLAVSLPSYEGPLVTLTGGVDASFLLSGAVGGAAYVLATRGTGKAAATVTSLRAPEDERVQQPSVRAPEDERVQRRRTRRGAGAAAPAPVFVRPACASSRACPPPCPAGCPGGPGGDGG</sequence>
<feature type="transmembrane region" description="Helical" evidence="9">
    <location>
        <begin position="284"/>
        <end position="304"/>
    </location>
</feature>
<feature type="transmembrane region" description="Helical" evidence="9">
    <location>
        <begin position="325"/>
        <end position="343"/>
    </location>
</feature>
<evidence type="ECO:0000256" key="8">
    <source>
        <dbReference type="SAM" id="MobiDB-lite"/>
    </source>
</evidence>
<comment type="similarity">
    <text evidence="2 7">Belongs to the purine-cytosine permease (2.A.39) family.</text>
</comment>
<evidence type="ECO:0000256" key="3">
    <source>
        <dbReference type="ARBA" id="ARBA00022448"/>
    </source>
</evidence>
<keyword evidence="11" id="KW-1185">Reference proteome</keyword>
<dbReference type="PANTHER" id="PTHR31806:SF1">
    <property type="entry name" value="PURINE-CYTOSINE PERMEASE FCY2-RELATED"/>
    <property type="match status" value="1"/>
</dbReference>
<dbReference type="RefSeq" id="WP_364025618.1">
    <property type="nucleotide sequence ID" value="NZ_JBFATD010000012.1"/>
</dbReference>
<keyword evidence="6 7" id="KW-0472">Membrane</keyword>
<accession>A0ABV3JL28</accession>
<protein>
    <submittedName>
        <fullName evidence="10">Cytosine permease</fullName>
    </submittedName>
</protein>
<evidence type="ECO:0000256" key="5">
    <source>
        <dbReference type="ARBA" id="ARBA00022989"/>
    </source>
</evidence>
<feature type="transmembrane region" description="Helical" evidence="9">
    <location>
        <begin position="247"/>
        <end position="272"/>
    </location>
</feature>
<feature type="transmembrane region" description="Helical" evidence="9">
    <location>
        <begin position="137"/>
        <end position="157"/>
    </location>
</feature>
<feature type="transmembrane region" description="Helical" evidence="9">
    <location>
        <begin position="54"/>
        <end position="76"/>
    </location>
</feature>
<feature type="compositionally biased region" description="Low complexity" evidence="8">
    <location>
        <begin position="498"/>
        <end position="518"/>
    </location>
</feature>
<feature type="transmembrane region" description="Helical" evidence="9">
    <location>
        <begin position="23"/>
        <end position="42"/>
    </location>
</feature>
<dbReference type="InterPro" id="IPR001248">
    <property type="entry name" value="Pur-cyt_permease"/>
</dbReference>
<evidence type="ECO:0000313" key="10">
    <source>
        <dbReference type="EMBL" id="MEV5248830.1"/>
    </source>
</evidence>
<feature type="region of interest" description="Disordered" evidence="8">
    <location>
        <begin position="470"/>
        <end position="536"/>
    </location>
</feature>
<feature type="transmembrane region" description="Helical" evidence="9">
    <location>
        <begin position="395"/>
        <end position="421"/>
    </location>
</feature>
<dbReference type="Pfam" id="PF02133">
    <property type="entry name" value="Transp_cyt_pur"/>
    <property type="match status" value="1"/>
</dbReference>
<evidence type="ECO:0000256" key="9">
    <source>
        <dbReference type="SAM" id="Phobius"/>
    </source>
</evidence>
<evidence type="ECO:0000256" key="6">
    <source>
        <dbReference type="ARBA" id="ARBA00023136"/>
    </source>
</evidence>
<proteinExistence type="inferred from homology"/>
<keyword evidence="3 7" id="KW-0813">Transport</keyword>
<gene>
    <name evidence="10" type="ORF">AB0K95_26690</name>
</gene>
<name>A0ABV3JL28_9ACTN</name>
<dbReference type="Gene3D" id="1.10.4160.10">
    <property type="entry name" value="Hydantoin permease"/>
    <property type="match status" value="1"/>
</dbReference>
<dbReference type="EMBL" id="JBFATE010000012">
    <property type="protein sequence ID" value="MEV5248830.1"/>
    <property type="molecule type" value="Genomic_DNA"/>
</dbReference>
<dbReference type="PANTHER" id="PTHR31806">
    <property type="entry name" value="PURINE-CYTOSINE PERMEASE FCY2-RELATED"/>
    <property type="match status" value="1"/>
</dbReference>
<evidence type="ECO:0000256" key="2">
    <source>
        <dbReference type="ARBA" id="ARBA00008974"/>
    </source>
</evidence>
<evidence type="ECO:0000256" key="1">
    <source>
        <dbReference type="ARBA" id="ARBA00004141"/>
    </source>
</evidence>
<feature type="transmembrane region" description="Helical" evidence="9">
    <location>
        <begin position="166"/>
        <end position="183"/>
    </location>
</feature>
<feature type="transmembrane region" description="Helical" evidence="9">
    <location>
        <begin position="96"/>
        <end position="117"/>
    </location>
</feature>
<feature type="transmembrane region" description="Helical" evidence="9">
    <location>
        <begin position="203"/>
        <end position="226"/>
    </location>
</feature>
<feature type="transmembrane region" description="Helical" evidence="9">
    <location>
        <begin position="349"/>
        <end position="374"/>
    </location>
</feature>